<evidence type="ECO:0000256" key="6">
    <source>
        <dbReference type="SAM" id="MobiDB-lite"/>
    </source>
</evidence>
<keyword evidence="4" id="KW-0508">mRNA splicing</keyword>
<dbReference type="Gene3D" id="1.25.40.180">
    <property type="match status" value="1"/>
</dbReference>
<evidence type="ECO:0000313" key="8">
    <source>
        <dbReference type="EMBL" id="KAF0980696.1"/>
    </source>
</evidence>
<dbReference type="VEuPathDB" id="AmoebaDB:FDP41_013179"/>
<feature type="compositionally biased region" description="Low complexity" evidence="6">
    <location>
        <begin position="477"/>
        <end position="486"/>
    </location>
</feature>
<dbReference type="PANTHER" id="PTHR18034">
    <property type="entry name" value="CELL CYCLE CONTROL PROTEIN CWF22-RELATED"/>
    <property type="match status" value="1"/>
</dbReference>
<feature type="region of interest" description="Disordered" evidence="6">
    <location>
        <begin position="1"/>
        <end position="168"/>
    </location>
</feature>
<comment type="subcellular location">
    <subcellularLocation>
        <location evidence="1">Nucleus</location>
    </subcellularLocation>
</comment>
<evidence type="ECO:0000256" key="5">
    <source>
        <dbReference type="ARBA" id="ARBA00023242"/>
    </source>
</evidence>
<dbReference type="PANTHER" id="PTHR18034:SF3">
    <property type="entry name" value="PRE-MRNA-SPLICING FACTOR CWC22 HOMOLOG"/>
    <property type="match status" value="1"/>
</dbReference>
<comment type="similarity">
    <text evidence="2">Belongs to the CWC22 family.</text>
</comment>
<dbReference type="OrthoDB" id="1924287at2759"/>
<feature type="region of interest" description="Disordered" evidence="6">
    <location>
        <begin position="698"/>
        <end position="728"/>
    </location>
</feature>
<evidence type="ECO:0000259" key="7">
    <source>
        <dbReference type="PROSITE" id="PS51366"/>
    </source>
</evidence>
<feature type="compositionally biased region" description="Acidic residues" evidence="6">
    <location>
        <begin position="706"/>
        <end position="728"/>
    </location>
</feature>
<dbReference type="OMA" id="VIEGCCE"/>
<feature type="region of interest" description="Disordered" evidence="6">
    <location>
        <begin position="469"/>
        <end position="491"/>
    </location>
</feature>
<keyword evidence="3" id="KW-0507">mRNA processing</keyword>
<evidence type="ECO:0000256" key="1">
    <source>
        <dbReference type="ARBA" id="ARBA00004123"/>
    </source>
</evidence>
<sequence>MLASETEEKSIITPSSDDIDQPQDNKDDDTTKTTHNEAKLNKEDDRFENTKESSTTTTATSEAASSNQEQQEKQTNQSSSEKRKEREFDHRRDYGRSNDRYYNNRYDDRRSDYKRDYRRDDRYDNRREDRPYSRRDDRGYSGNYDRPYYNRRDDRFDRNRSEKKQTQQENVYIPPFKLRKMQQETTDTSSEEFQKLNWEALQKTLNGIVNKVNATNLADVIPEVFAENIVRGKGLLVKAIIKAQNASNQFSNVYAALTAVINTRIPEIGELLLKRVVVQFLKAYKRNDKQKCISSCHFIAHLVNQQVASEILAGQVLTLLLEKATNDSVELAVTFVKECGKTLLDIAPKILTAVFEAFRNILHEGQIDRRAQYMIETLFNIRKLEFKDYPSIKEELDLVEDDDRIIHDSIELSSDLDTEDHLDNFQYDPNFEENEARYKEIKEEILGEGEGEEEEETKPAEFVQEIQNLEAAPESSTTTTKPTLLDPKTKTDEESTNLKRKIYLTIMSSLTFDDCAHKLLKSGLAKEHDMEVCSMIIECCSQERSYLDFYGSLGERFCSLSDNFRIDFEECFKIQYGILHRYETSRLRNIAKFFAHLLVSDSISWSIFSNVKLTETDTTSYSRIFLKVLFQELKSKLGTENIKQRLLNDEEHQQYYVGLFPKDNPKVLRFAINFWILIELPQLAEGLKAYLKEMATKVTESSSSESESEESDSSESDDSSSDTSSDEE</sequence>
<dbReference type="FunFam" id="1.25.40.180:FF:000004">
    <property type="entry name" value="pre-mRNA-splicing factor CWC22 homolog"/>
    <property type="match status" value="1"/>
</dbReference>
<evidence type="ECO:0000313" key="9">
    <source>
        <dbReference type="Proteomes" id="UP000444721"/>
    </source>
</evidence>
<proteinExistence type="inferred from homology"/>
<dbReference type="AlphaFoldDB" id="A0A6A5BZ70"/>
<accession>A0A6A5BZ70</accession>
<feature type="compositionally biased region" description="Basic and acidic residues" evidence="6">
    <location>
        <begin position="105"/>
        <end position="139"/>
    </location>
</feature>
<feature type="compositionally biased region" description="Basic and acidic residues" evidence="6">
    <location>
        <begin position="23"/>
        <end position="51"/>
    </location>
</feature>
<dbReference type="SUPFAM" id="SSF48371">
    <property type="entry name" value="ARM repeat"/>
    <property type="match status" value="1"/>
</dbReference>
<keyword evidence="9" id="KW-1185">Reference proteome</keyword>
<feature type="compositionally biased region" description="Low complexity" evidence="6">
    <location>
        <begin position="52"/>
        <end position="69"/>
    </location>
</feature>
<dbReference type="InterPro" id="IPR050781">
    <property type="entry name" value="CWC22_splicing_factor"/>
</dbReference>
<reference evidence="8 9" key="1">
    <citation type="journal article" date="2019" name="Sci. Rep.">
        <title>Nanopore sequencing improves the draft genome of the human pathogenic amoeba Naegleria fowleri.</title>
        <authorList>
            <person name="Liechti N."/>
            <person name="Schurch N."/>
            <person name="Bruggmann R."/>
            <person name="Wittwer M."/>
        </authorList>
    </citation>
    <scope>NUCLEOTIDE SEQUENCE [LARGE SCALE GENOMIC DNA]</scope>
    <source>
        <strain evidence="8 9">ATCC 30894</strain>
    </source>
</reference>
<feature type="compositionally biased region" description="Basic and acidic residues" evidence="6">
    <location>
        <begin position="1"/>
        <end position="10"/>
    </location>
</feature>
<dbReference type="GeneID" id="68120394"/>
<gene>
    <name evidence="8" type="ORF">FDP41_013179</name>
</gene>
<dbReference type="SMART" id="SM00543">
    <property type="entry name" value="MIF4G"/>
    <property type="match status" value="1"/>
</dbReference>
<dbReference type="VEuPathDB" id="AmoebaDB:NfTy_036000"/>
<feature type="domain" description="MI" evidence="7">
    <location>
        <begin position="497"/>
        <end position="613"/>
    </location>
</feature>
<dbReference type="GO" id="GO:0000398">
    <property type="term" value="P:mRNA splicing, via spliceosome"/>
    <property type="evidence" value="ECO:0007669"/>
    <property type="project" value="TreeGrafter"/>
</dbReference>
<keyword evidence="5" id="KW-0539">Nucleus</keyword>
<dbReference type="InterPro" id="IPR003891">
    <property type="entry name" value="Initiation_fac_eIF4g_MI"/>
</dbReference>
<evidence type="ECO:0000256" key="2">
    <source>
        <dbReference type="ARBA" id="ARBA00006856"/>
    </source>
</evidence>
<dbReference type="VEuPathDB" id="AmoebaDB:NF0027620"/>
<dbReference type="Pfam" id="PF02854">
    <property type="entry name" value="MIF4G"/>
    <property type="match status" value="1"/>
</dbReference>
<evidence type="ECO:0000256" key="4">
    <source>
        <dbReference type="ARBA" id="ARBA00023187"/>
    </source>
</evidence>
<dbReference type="RefSeq" id="XP_044565409.1">
    <property type="nucleotide sequence ID" value="XM_044703780.1"/>
</dbReference>
<protein>
    <recommendedName>
        <fullName evidence="7">MI domain-containing protein</fullName>
    </recommendedName>
</protein>
<comment type="caution">
    <text evidence="8">The sequence shown here is derived from an EMBL/GenBank/DDBJ whole genome shotgun (WGS) entry which is preliminary data.</text>
</comment>
<dbReference type="PROSITE" id="PS51366">
    <property type="entry name" value="MI"/>
    <property type="match status" value="1"/>
</dbReference>
<feature type="compositionally biased region" description="Basic and acidic residues" evidence="6">
    <location>
        <begin position="148"/>
        <end position="166"/>
    </location>
</feature>
<dbReference type="InterPro" id="IPR003890">
    <property type="entry name" value="MIF4G-like_typ-3"/>
</dbReference>
<dbReference type="InterPro" id="IPR016024">
    <property type="entry name" value="ARM-type_fold"/>
</dbReference>
<dbReference type="EMBL" id="VFQX01000017">
    <property type="protein sequence ID" value="KAF0980696.1"/>
    <property type="molecule type" value="Genomic_DNA"/>
</dbReference>
<organism evidence="8 9">
    <name type="scientific">Naegleria fowleri</name>
    <name type="common">Brain eating amoeba</name>
    <dbReference type="NCBI Taxonomy" id="5763"/>
    <lineage>
        <taxon>Eukaryota</taxon>
        <taxon>Discoba</taxon>
        <taxon>Heterolobosea</taxon>
        <taxon>Tetramitia</taxon>
        <taxon>Eutetramitia</taxon>
        <taxon>Vahlkampfiidae</taxon>
        <taxon>Naegleria</taxon>
    </lineage>
</organism>
<evidence type="ECO:0000256" key="3">
    <source>
        <dbReference type="ARBA" id="ARBA00022664"/>
    </source>
</evidence>
<feature type="compositionally biased region" description="Basic and acidic residues" evidence="6">
    <location>
        <begin position="80"/>
        <end position="99"/>
    </location>
</feature>
<dbReference type="Proteomes" id="UP000444721">
    <property type="component" value="Unassembled WGS sequence"/>
</dbReference>
<dbReference type="GO" id="GO:0003723">
    <property type="term" value="F:RNA binding"/>
    <property type="evidence" value="ECO:0007669"/>
    <property type="project" value="InterPro"/>
</dbReference>
<dbReference type="SMART" id="SM00544">
    <property type="entry name" value="MA3"/>
    <property type="match status" value="1"/>
</dbReference>
<name>A0A6A5BZ70_NAEFO</name>
<dbReference type="Pfam" id="PF02847">
    <property type="entry name" value="MA3"/>
    <property type="match status" value="1"/>
</dbReference>
<dbReference type="GO" id="GO:0071013">
    <property type="term" value="C:catalytic step 2 spliceosome"/>
    <property type="evidence" value="ECO:0007669"/>
    <property type="project" value="TreeGrafter"/>
</dbReference>